<reference evidence="2" key="1">
    <citation type="submission" date="2018-10" db="EMBL/GenBank/DDBJ databases">
        <title>Hidden diversity of soil giant viruses.</title>
        <authorList>
            <person name="Schulz F."/>
            <person name="Alteio L."/>
            <person name="Goudeau D."/>
            <person name="Ryan E.M."/>
            <person name="Malmstrom R.R."/>
            <person name="Blanchard J."/>
            <person name="Woyke T."/>
        </authorList>
    </citation>
    <scope>NUCLEOTIDE SEQUENCE</scope>
    <source>
        <strain evidence="2">SYV1</strain>
    </source>
</reference>
<accession>A0A3G5AJ72</accession>
<organism evidence="2">
    <name type="scientific">Sylvanvirus sp</name>
    <dbReference type="NCBI Taxonomy" id="2487774"/>
    <lineage>
        <taxon>Viruses</taxon>
    </lineage>
</organism>
<name>A0A3G5AJ72_9VIRU</name>
<feature type="region of interest" description="Disordered" evidence="1">
    <location>
        <begin position="78"/>
        <end position="98"/>
    </location>
</feature>
<sequence length="238" mass="26455">MSLALAAALLPWETILTSAPVLVYVATRMGHVAESATSIILRVTGYSGQAGDCLSECENAQWMISAAEVGNLELKDTSSTTSIQASPKTVNPHAPSFSPPPLVSSADPLLQELQQNDFFVQLGTTRALLYDLYTILHKASITPQHPSRILSTPLQQLPSQLLSIDVSMTALEQVLQRIQSIVIQMEQERAIHKSKWFYAWRTSQLTPLIQQLTDLAPLLERRTLTLMHLYKFWCTVLK</sequence>
<feature type="compositionally biased region" description="Polar residues" evidence="1">
    <location>
        <begin position="78"/>
        <end position="89"/>
    </location>
</feature>
<protein>
    <submittedName>
        <fullName evidence="2">Uncharacterized protein</fullName>
    </submittedName>
</protein>
<evidence type="ECO:0000256" key="1">
    <source>
        <dbReference type="SAM" id="MobiDB-lite"/>
    </source>
</evidence>
<evidence type="ECO:0000313" key="2">
    <source>
        <dbReference type="EMBL" id="AYV87230.1"/>
    </source>
</evidence>
<proteinExistence type="predicted"/>
<gene>
    <name evidence="2" type="ORF">Sylvanvirus39_3</name>
</gene>
<dbReference type="EMBL" id="MK072545">
    <property type="protein sequence ID" value="AYV87230.1"/>
    <property type="molecule type" value="Genomic_DNA"/>
</dbReference>